<dbReference type="GO" id="GO:0005886">
    <property type="term" value="C:plasma membrane"/>
    <property type="evidence" value="ECO:0007669"/>
    <property type="project" value="UniProtKB-SubCell"/>
</dbReference>
<proteinExistence type="inferred from homology"/>
<evidence type="ECO:0000256" key="4">
    <source>
        <dbReference type="ARBA" id="ARBA00023065"/>
    </source>
</evidence>
<dbReference type="InterPro" id="IPR020546">
    <property type="entry name" value="ATP_synth_F1_dsu/esu_N"/>
</dbReference>
<dbReference type="SUPFAM" id="SSF51344">
    <property type="entry name" value="Epsilon subunit of F1F0-ATP synthase N-terminal domain"/>
    <property type="match status" value="1"/>
</dbReference>
<dbReference type="Pfam" id="PF00401">
    <property type="entry name" value="ATP-synt_DE"/>
    <property type="match status" value="1"/>
</dbReference>
<dbReference type="Gene3D" id="2.60.15.10">
    <property type="entry name" value="F0F1 ATP synthase delta/epsilon subunit, N-terminal"/>
    <property type="match status" value="1"/>
</dbReference>
<gene>
    <name evidence="8 12" type="primary">atpC</name>
    <name evidence="12" type="ORF">H9747_02145</name>
</gene>
<keyword evidence="3 8" id="KW-0813">Transport</keyword>
<dbReference type="NCBIfam" id="TIGR01216">
    <property type="entry name" value="ATP_synt_epsi"/>
    <property type="match status" value="1"/>
</dbReference>
<evidence type="ECO:0000256" key="7">
    <source>
        <dbReference type="ARBA" id="ARBA00023310"/>
    </source>
</evidence>
<dbReference type="InterPro" id="IPR001469">
    <property type="entry name" value="ATP_synth_F1_dsu/esu"/>
</dbReference>
<evidence type="ECO:0000259" key="10">
    <source>
        <dbReference type="Pfam" id="PF00401"/>
    </source>
</evidence>
<dbReference type="Gene3D" id="1.20.5.440">
    <property type="entry name" value="ATP synthase delta/epsilon subunit, C-terminal domain"/>
    <property type="match status" value="1"/>
</dbReference>
<evidence type="ECO:0000256" key="1">
    <source>
        <dbReference type="ARBA" id="ARBA00004202"/>
    </source>
</evidence>
<evidence type="ECO:0000313" key="12">
    <source>
        <dbReference type="EMBL" id="HIV37793.1"/>
    </source>
</evidence>
<feature type="domain" description="ATP synthase F1 complex delta/epsilon subunit N-terminal" evidence="11">
    <location>
        <begin position="6"/>
        <end position="82"/>
    </location>
</feature>
<comment type="caution">
    <text evidence="12">The sequence shown here is derived from an EMBL/GenBank/DDBJ whole genome shotgun (WGS) entry which is preliminary data.</text>
</comment>
<evidence type="ECO:0000256" key="5">
    <source>
        <dbReference type="ARBA" id="ARBA00023136"/>
    </source>
</evidence>
<keyword evidence="6 8" id="KW-0139">CF(1)</keyword>
<dbReference type="Proteomes" id="UP000886814">
    <property type="component" value="Unassembled WGS sequence"/>
</dbReference>
<comment type="similarity">
    <text evidence="2 8 9">Belongs to the ATPase epsilon chain family.</text>
</comment>
<keyword evidence="7 8" id="KW-0066">ATP synthesis</keyword>
<accession>A0A9D1PCN8</accession>
<dbReference type="Pfam" id="PF02823">
    <property type="entry name" value="ATP-synt_DE_N"/>
    <property type="match status" value="1"/>
</dbReference>
<dbReference type="CDD" id="cd12152">
    <property type="entry name" value="F1-ATPase_delta"/>
    <property type="match status" value="1"/>
</dbReference>
<evidence type="ECO:0000259" key="11">
    <source>
        <dbReference type="Pfam" id="PF02823"/>
    </source>
</evidence>
<evidence type="ECO:0000256" key="6">
    <source>
        <dbReference type="ARBA" id="ARBA00023196"/>
    </source>
</evidence>
<dbReference type="PANTHER" id="PTHR13822">
    <property type="entry name" value="ATP SYNTHASE DELTA/EPSILON CHAIN"/>
    <property type="match status" value="1"/>
</dbReference>
<organism evidence="12 13">
    <name type="scientific">Candidatus Blautia stercorigallinarum</name>
    <dbReference type="NCBI Taxonomy" id="2838501"/>
    <lineage>
        <taxon>Bacteria</taxon>
        <taxon>Bacillati</taxon>
        <taxon>Bacillota</taxon>
        <taxon>Clostridia</taxon>
        <taxon>Lachnospirales</taxon>
        <taxon>Lachnospiraceae</taxon>
        <taxon>Blautia</taxon>
    </lineage>
</organism>
<evidence type="ECO:0000256" key="8">
    <source>
        <dbReference type="HAMAP-Rule" id="MF_00530"/>
    </source>
</evidence>
<keyword evidence="8" id="KW-0375">Hydrogen ion transport</keyword>
<dbReference type="InterPro" id="IPR036771">
    <property type="entry name" value="ATPsynth_dsu/esu_N"/>
</dbReference>
<evidence type="ECO:0000256" key="2">
    <source>
        <dbReference type="ARBA" id="ARBA00005712"/>
    </source>
</evidence>
<dbReference type="GO" id="GO:0045259">
    <property type="term" value="C:proton-transporting ATP synthase complex"/>
    <property type="evidence" value="ECO:0007669"/>
    <property type="project" value="UniProtKB-KW"/>
</dbReference>
<dbReference type="SUPFAM" id="SSF46604">
    <property type="entry name" value="Epsilon subunit of F1F0-ATP synthase C-terminal domain"/>
    <property type="match status" value="1"/>
</dbReference>
<comment type="function">
    <text evidence="8">Produces ATP from ADP in the presence of a proton gradient across the membrane.</text>
</comment>
<reference evidence="12" key="2">
    <citation type="submission" date="2021-04" db="EMBL/GenBank/DDBJ databases">
        <authorList>
            <person name="Gilroy R."/>
        </authorList>
    </citation>
    <scope>NUCLEOTIDE SEQUENCE</scope>
    <source>
        <strain evidence="12">CHK195-9823</strain>
    </source>
</reference>
<name>A0A9D1PCN8_9FIRM</name>
<keyword evidence="8" id="KW-1003">Cell membrane</keyword>
<protein>
    <recommendedName>
        <fullName evidence="8">ATP synthase epsilon chain</fullName>
    </recommendedName>
    <alternativeName>
        <fullName evidence="8">ATP synthase F1 sector epsilon subunit</fullName>
    </alternativeName>
    <alternativeName>
        <fullName evidence="8">F-ATPase epsilon subunit</fullName>
    </alternativeName>
</protein>
<dbReference type="EMBL" id="DXIQ01000011">
    <property type="protein sequence ID" value="HIV37793.1"/>
    <property type="molecule type" value="Genomic_DNA"/>
</dbReference>
<dbReference type="AlphaFoldDB" id="A0A9D1PCN8"/>
<comment type="subunit">
    <text evidence="8 9">F-type ATPases have 2 components, CF(1) - the catalytic core - and CF(0) - the membrane proton channel. CF(1) has five subunits: alpha(3), beta(3), gamma(1), delta(1), epsilon(1). CF(0) has three main subunits: a, b and c.</text>
</comment>
<dbReference type="InterPro" id="IPR020547">
    <property type="entry name" value="ATP_synth_F1_esu_C"/>
</dbReference>
<reference evidence="12" key="1">
    <citation type="journal article" date="2021" name="PeerJ">
        <title>Extensive microbial diversity within the chicken gut microbiome revealed by metagenomics and culture.</title>
        <authorList>
            <person name="Gilroy R."/>
            <person name="Ravi A."/>
            <person name="Getino M."/>
            <person name="Pursley I."/>
            <person name="Horton D.L."/>
            <person name="Alikhan N.F."/>
            <person name="Baker D."/>
            <person name="Gharbi K."/>
            <person name="Hall N."/>
            <person name="Watson M."/>
            <person name="Adriaenssens E.M."/>
            <person name="Foster-Nyarko E."/>
            <person name="Jarju S."/>
            <person name="Secka A."/>
            <person name="Antonio M."/>
            <person name="Oren A."/>
            <person name="Chaudhuri R.R."/>
            <person name="La Ragione R."/>
            <person name="Hildebrand F."/>
            <person name="Pallen M.J."/>
        </authorList>
    </citation>
    <scope>NUCLEOTIDE SEQUENCE</scope>
    <source>
        <strain evidence="12">CHK195-9823</strain>
    </source>
</reference>
<dbReference type="InterPro" id="IPR036794">
    <property type="entry name" value="ATP_F1_dsu/esu_C_sf"/>
</dbReference>
<keyword evidence="4 8" id="KW-0406">Ion transport</keyword>
<evidence type="ECO:0000313" key="13">
    <source>
        <dbReference type="Proteomes" id="UP000886814"/>
    </source>
</evidence>
<dbReference type="HAMAP" id="MF_00530">
    <property type="entry name" value="ATP_synth_epsil_bac"/>
    <property type="match status" value="1"/>
</dbReference>
<evidence type="ECO:0000256" key="9">
    <source>
        <dbReference type="RuleBase" id="RU003656"/>
    </source>
</evidence>
<feature type="domain" description="ATP synthase epsilon subunit C-terminal" evidence="10">
    <location>
        <begin position="87"/>
        <end position="131"/>
    </location>
</feature>
<dbReference type="GO" id="GO:0046933">
    <property type="term" value="F:proton-transporting ATP synthase activity, rotational mechanism"/>
    <property type="evidence" value="ECO:0007669"/>
    <property type="project" value="UniProtKB-UniRule"/>
</dbReference>
<comment type="subcellular location">
    <subcellularLocation>
        <location evidence="1 8">Cell membrane</location>
        <topology evidence="1 8">Peripheral membrane protein</topology>
    </subcellularLocation>
</comment>
<dbReference type="PANTHER" id="PTHR13822:SF10">
    <property type="entry name" value="ATP SYNTHASE EPSILON CHAIN, CHLOROPLASTIC"/>
    <property type="match status" value="1"/>
</dbReference>
<keyword evidence="5 8" id="KW-0472">Membrane</keyword>
<dbReference type="GO" id="GO:0005524">
    <property type="term" value="F:ATP binding"/>
    <property type="evidence" value="ECO:0007669"/>
    <property type="project" value="UniProtKB-UniRule"/>
</dbReference>
<sequence length="136" mass="15019">MNTFGMNVVASDKTFYQGRGVSITLPAKDGGITILAHHADMMVAIVPGEIRIETAEGEKLVAVCGGGFAQVINNRVTVLVDTLERPEDIDVKRAQEALERAQEQLRQKQSQQEYYISKQALSRAMARMKATRDRGI</sequence>
<evidence type="ECO:0000256" key="3">
    <source>
        <dbReference type="ARBA" id="ARBA00022448"/>
    </source>
</evidence>